<name>A0AAE9HSC1_9NEIS</name>
<keyword evidence="2" id="KW-1133">Transmembrane helix</keyword>
<evidence type="ECO:0000259" key="3">
    <source>
        <dbReference type="Pfam" id="PF02719"/>
    </source>
</evidence>
<dbReference type="InterPro" id="IPR051203">
    <property type="entry name" value="Polysaccharide_Synthase-Rel"/>
</dbReference>
<feature type="transmembrane region" description="Helical" evidence="2">
    <location>
        <begin position="51"/>
        <end position="76"/>
    </location>
</feature>
<dbReference type="InterPro" id="IPR036291">
    <property type="entry name" value="NAD(P)-bd_dom_sf"/>
</dbReference>
<comment type="similarity">
    <text evidence="1">Belongs to the polysaccharide synthase family.</text>
</comment>
<feature type="transmembrane region" description="Helical" evidence="2">
    <location>
        <begin position="83"/>
        <end position="102"/>
    </location>
</feature>
<feature type="transmembrane region" description="Helical" evidence="2">
    <location>
        <begin position="149"/>
        <end position="166"/>
    </location>
</feature>
<proteinExistence type="inferred from homology"/>
<evidence type="ECO:0000313" key="5">
    <source>
        <dbReference type="Proteomes" id="UP001056819"/>
    </source>
</evidence>
<dbReference type="PANTHER" id="PTHR43318">
    <property type="entry name" value="UDP-N-ACETYLGLUCOSAMINE 4,6-DEHYDRATASE"/>
    <property type="match status" value="1"/>
</dbReference>
<feature type="domain" description="Polysaccharide biosynthesis protein CapD-like" evidence="3">
    <location>
        <begin position="286"/>
        <end position="576"/>
    </location>
</feature>
<dbReference type="InterPro" id="IPR003869">
    <property type="entry name" value="Polysac_CapD-like"/>
</dbReference>
<accession>A0AAE9HSC1</accession>
<evidence type="ECO:0000256" key="1">
    <source>
        <dbReference type="ARBA" id="ARBA00007430"/>
    </source>
</evidence>
<evidence type="ECO:0000313" key="4">
    <source>
        <dbReference type="EMBL" id="URD67199.1"/>
    </source>
</evidence>
<feature type="transmembrane region" description="Helical" evidence="2">
    <location>
        <begin position="20"/>
        <end position="39"/>
    </location>
</feature>
<evidence type="ECO:0000256" key="2">
    <source>
        <dbReference type="SAM" id="Phobius"/>
    </source>
</evidence>
<dbReference type="EMBL" id="CP097501">
    <property type="protein sequence ID" value="URD67199.1"/>
    <property type="molecule type" value="Genomic_DNA"/>
</dbReference>
<dbReference type="Pfam" id="PF02719">
    <property type="entry name" value="Polysacc_synt_2"/>
    <property type="match status" value="1"/>
</dbReference>
<reference evidence="4" key="1">
    <citation type="submission" date="2022-05" db="EMBL/GenBank/DDBJ databases">
        <title>Alysiella filiformis genome sequencing.</title>
        <authorList>
            <person name="Viehboeck T."/>
        </authorList>
    </citation>
    <scope>NUCLEOTIDE SEQUENCE</scope>
    <source>
        <strain evidence="4">DSM 2580</strain>
    </source>
</reference>
<protein>
    <submittedName>
        <fullName evidence="4">Polysaccharide biosynthesis protein</fullName>
    </submittedName>
</protein>
<keyword evidence="2" id="KW-0472">Membrane</keyword>
<dbReference type="Pfam" id="PF13727">
    <property type="entry name" value="CoA_binding_3"/>
    <property type="match status" value="1"/>
</dbReference>
<dbReference type="Gene3D" id="3.40.50.720">
    <property type="entry name" value="NAD(P)-binding Rossmann-like Domain"/>
    <property type="match status" value="2"/>
</dbReference>
<organism evidence="4 5">
    <name type="scientific">Conchiformibius steedae DSM 2580</name>
    <dbReference type="NCBI Taxonomy" id="1121352"/>
    <lineage>
        <taxon>Bacteria</taxon>
        <taxon>Pseudomonadati</taxon>
        <taxon>Pseudomonadota</taxon>
        <taxon>Betaproteobacteria</taxon>
        <taxon>Neisseriales</taxon>
        <taxon>Neisseriaceae</taxon>
        <taxon>Conchiformibius</taxon>
    </lineage>
</organism>
<feature type="transmembrane region" description="Helical" evidence="2">
    <location>
        <begin position="108"/>
        <end position="128"/>
    </location>
</feature>
<dbReference type="RefSeq" id="WP_027021113.1">
    <property type="nucleotide sequence ID" value="NZ_CP097501.1"/>
</dbReference>
<keyword evidence="2" id="KW-0812">Transmembrane</keyword>
<dbReference type="PANTHER" id="PTHR43318:SF1">
    <property type="entry name" value="POLYSACCHARIDE BIOSYNTHESIS PROTEIN EPSC-RELATED"/>
    <property type="match status" value="1"/>
</dbReference>
<dbReference type="AlphaFoldDB" id="A0AAE9HSC1"/>
<dbReference type="SUPFAM" id="SSF51735">
    <property type="entry name" value="NAD(P)-binding Rossmann-fold domains"/>
    <property type="match status" value="2"/>
</dbReference>
<dbReference type="CDD" id="cd05237">
    <property type="entry name" value="UDP_invert_4-6DH_SDR_e"/>
    <property type="match status" value="1"/>
</dbReference>
<sequence length="630" mass="69835">MKSLFFSFVSAPRLLKQGFLIILDFLLFPILIWFCYALRAFDLGAPVVPNVAFGSLWVSLLATVSLLGCGVYRFIVRNFNEAFIIKLAVATALTVVSLYAMAYATPAVIPTSIPLMFGFMMFAWVWFSRSIIRFTVKAHLQADKPRRRIAIYGAGLAGQQIAATLMRSDEHLPVFFIDDDVALSKNILGGLRVYPPEQAMPLLDKLGIDEVLIALPSVERQRRNEIIHTLEPARKKITELPGLTQLVDGKINISDIREINIVDLLGRDPVPPIEGLLAQNIRQKTVMVTGAGGSIGSELCRQILSQQPEKLILFEVNEFGLYSLEKELHALAEQSGVELIPIVGTIQSQADLQRVMQTFSVQTIYHAAAYKHVPLVEYNVASGVRNNVLGTWYCAQAALAAKVETFVLISTDKAVRPTNTMGASKRMAELVLQALAQENHSTRFTMVRFGNVLGSSGSVVPLFEAQIMQGGPITLTHQDITRYFMTIPEAAQLVIQAGAMGKNGDVFVLDMGEPVKIYDLAVRMIHLKGKKLKTPEDEDGIEIRLSGLRPGEKLYEELLIGDTVEKTAHQKIMTAMEVMLPWSELQPLLLRLQTACDDYDIAEIREILLNAPTAFLPVDDICDVVWNAKQ</sequence>
<dbReference type="Proteomes" id="UP001056819">
    <property type="component" value="Chromosome"/>
</dbReference>
<gene>
    <name evidence="4" type="ORF">LNQ82_08395</name>
</gene>